<dbReference type="SUPFAM" id="SSF47226">
    <property type="entry name" value="Histidine-containing phosphotransfer domain, HPT domain"/>
    <property type="match status" value="1"/>
</dbReference>
<evidence type="ECO:0000256" key="8">
    <source>
        <dbReference type="ARBA" id="ARBA00023012"/>
    </source>
</evidence>
<dbReference type="PROSITE" id="PS50885">
    <property type="entry name" value="HAMP"/>
    <property type="match status" value="1"/>
</dbReference>
<evidence type="ECO:0000256" key="3">
    <source>
        <dbReference type="ARBA" id="ARBA00012438"/>
    </source>
</evidence>
<organism evidence="10 11">
    <name type="scientific">Thauera chlorobenzoica</name>
    <dbReference type="NCBI Taxonomy" id="96773"/>
    <lineage>
        <taxon>Bacteria</taxon>
        <taxon>Pseudomonadati</taxon>
        <taxon>Pseudomonadota</taxon>
        <taxon>Betaproteobacteria</taxon>
        <taxon>Rhodocyclales</taxon>
        <taxon>Zoogloeaceae</taxon>
        <taxon>Thauera</taxon>
    </lineage>
</organism>
<accession>A0A1H5X8M7</accession>
<dbReference type="InterPro" id="IPR004358">
    <property type="entry name" value="Sig_transdc_His_kin-like_C"/>
</dbReference>
<keyword evidence="11" id="KW-1185">Reference proteome</keyword>
<dbReference type="Gene3D" id="1.20.120.160">
    <property type="entry name" value="HPT domain"/>
    <property type="match status" value="1"/>
</dbReference>
<dbReference type="Gene3D" id="6.10.340.10">
    <property type="match status" value="1"/>
</dbReference>
<evidence type="ECO:0000256" key="6">
    <source>
        <dbReference type="ARBA" id="ARBA00022679"/>
    </source>
</evidence>
<comment type="function">
    <text evidence="9">Involved in the transmission of sensory signals from the chemoreceptors to the flagellar motors. CheA is autophosphorylated; it can transfer its phosphate group to either CheB or CheY.</text>
</comment>
<dbReference type="CDD" id="cd00088">
    <property type="entry name" value="HPT"/>
    <property type="match status" value="1"/>
</dbReference>
<evidence type="ECO:0000256" key="9">
    <source>
        <dbReference type="ARBA" id="ARBA00035100"/>
    </source>
</evidence>
<dbReference type="Gene3D" id="3.30.450.20">
    <property type="entry name" value="PAS domain"/>
    <property type="match status" value="1"/>
</dbReference>
<dbReference type="GO" id="GO:0016020">
    <property type="term" value="C:membrane"/>
    <property type="evidence" value="ECO:0007669"/>
    <property type="project" value="UniProtKB-SubCell"/>
</dbReference>
<dbReference type="FunFam" id="3.30.565.10:FF:000016">
    <property type="entry name" value="Chemotaxis protein CheA, putative"/>
    <property type="match status" value="1"/>
</dbReference>
<dbReference type="GO" id="GO:0000155">
    <property type="term" value="F:phosphorelay sensor kinase activity"/>
    <property type="evidence" value="ECO:0007669"/>
    <property type="project" value="UniProtKB-ARBA"/>
</dbReference>
<evidence type="ECO:0000256" key="5">
    <source>
        <dbReference type="ARBA" id="ARBA00022553"/>
    </source>
</evidence>
<dbReference type="Gene3D" id="3.30.565.10">
    <property type="entry name" value="Histidine kinase-like ATPase, C-terminal domain"/>
    <property type="match status" value="1"/>
</dbReference>
<dbReference type="SMART" id="SM00073">
    <property type="entry name" value="HPT"/>
    <property type="match status" value="1"/>
</dbReference>
<dbReference type="Pfam" id="PF01627">
    <property type="entry name" value="Hpt"/>
    <property type="match status" value="1"/>
</dbReference>
<comment type="catalytic activity">
    <reaction evidence="1">
        <text>ATP + protein L-histidine = ADP + protein N-phospho-L-histidine.</text>
        <dbReference type="EC" id="2.7.13.3"/>
    </reaction>
</comment>
<evidence type="ECO:0000256" key="1">
    <source>
        <dbReference type="ARBA" id="ARBA00000085"/>
    </source>
</evidence>
<dbReference type="SUPFAM" id="SSF158472">
    <property type="entry name" value="HAMP domain-like"/>
    <property type="match status" value="1"/>
</dbReference>
<dbReference type="Pfam" id="PF02518">
    <property type="entry name" value="HATPase_c"/>
    <property type="match status" value="1"/>
</dbReference>
<dbReference type="KEGG" id="tcl:Tchl_1919"/>
<keyword evidence="5" id="KW-0597">Phosphoprotein</keyword>
<dbReference type="InterPro" id="IPR003660">
    <property type="entry name" value="HAMP_dom"/>
</dbReference>
<dbReference type="InterPro" id="IPR003594">
    <property type="entry name" value="HATPase_dom"/>
</dbReference>
<dbReference type="Proteomes" id="UP000185739">
    <property type="component" value="Chromosome"/>
</dbReference>
<dbReference type="SMART" id="SM00387">
    <property type="entry name" value="HATPase_c"/>
    <property type="match status" value="1"/>
</dbReference>
<protein>
    <recommendedName>
        <fullName evidence="4">Chemotaxis protein CheA</fullName>
        <ecNumber evidence="3">2.7.13.3</ecNumber>
    </recommendedName>
</protein>
<keyword evidence="8" id="KW-0902">Two-component regulatory system</keyword>
<name>A0A1H5X8M7_9RHOO</name>
<dbReference type="AlphaFoldDB" id="A0A1H5X8M7"/>
<dbReference type="PROSITE" id="PS50894">
    <property type="entry name" value="HPT"/>
    <property type="match status" value="1"/>
</dbReference>
<evidence type="ECO:0000256" key="2">
    <source>
        <dbReference type="ARBA" id="ARBA00004370"/>
    </source>
</evidence>
<dbReference type="PANTHER" id="PTHR43395:SF10">
    <property type="entry name" value="CHEMOTAXIS PROTEIN CHEA"/>
    <property type="match status" value="1"/>
</dbReference>
<evidence type="ECO:0000256" key="4">
    <source>
        <dbReference type="ARBA" id="ARBA00021495"/>
    </source>
</evidence>
<dbReference type="PRINTS" id="PR00344">
    <property type="entry name" value="BCTRLSENSOR"/>
</dbReference>
<reference evidence="10 11" key="1">
    <citation type="submission" date="2016-12" db="EMBL/GenBank/DDBJ databases">
        <title>Complete genome sequence of Thauera chlorobenzoica, a Betaproteobacterium degrading haloaromatics anaerobically to CO2 and halides.</title>
        <authorList>
            <person name="Goris T."/>
            <person name="Mergelsberg M."/>
            <person name="Boll M."/>
        </authorList>
    </citation>
    <scope>NUCLEOTIDE SEQUENCE [LARGE SCALE GENOMIC DNA]</scope>
    <source>
        <strain evidence="10 11">3CB1</strain>
    </source>
</reference>
<dbReference type="InterPro" id="IPR051315">
    <property type="entry name" value="Bact_Chemotaxis_CheA"/>
</dbReference>
<dbReference type="EC" id="2.7.13.3" evidence="3"/>
<dbReference type="EMBL" id="CP018839">
    <property type="protein sequence ID" value="APR04766.1"/>
    <property type="molecule type" value="Genomic_DNA"/>
</dbReference>
<dbReference type="InterPro" id="IPR008207">
    <property type="entry name" value="Sig_transdc_His_kin_Hpt_dom"/>
</dbReference>
<sequence>MRILEPVVQVVGRLSFRSKLRITALIFGLPLLVAAGVLVFALNARVTALEAERSALAMQVPVHQVFARLYQLLATHQAIQNDQDGSPALQEQIATRQASAREALGNLQRAFAAQGFAEPLSATGFGPVSWATMARSIDAFDADGLSATIAGMRAGLEQLNDEAGLLIDGDAASSRLLGVLTAYYGSLVHATGVTAETGALTLSKKSLRGSRRSELTMQRGNFNVLVQWSMEALQKVGQEHPAQAAILEKAGSRLNTAYLAVQEALTTKMLDTTDFGMEPATFLALTEAAFDETLGIGSEIVTATDRLLADRLAARQLQRNGVILAMLAIFTLVVAGFVAAYISIMRAVNGLSDAVNTMAAGDLGARVEVTTRDELGNVGEQFNAMAKSLAERSVQLREKTSDIHTMLQNMPQGILTVVDGGLIHSEYSVYLETIFETDEVAGQAAMSFLFGHDGIGSDALSQIEATLAACIGEERMNFEFNAHLLVGEITRTLPNGGVKTLELGWSPICDEQDVVEKVMVCVRDVTELRQLEAEAEQQKRELEMIGQILGVQQEKFTAFVDSARNFVGENEALLLSADDSHPELVTQLFRNMHTIKGNARTYGLLHLANIVHEAEQAYDELRRNPATSFDKEGLLEQLQAVMDSIEQYASLNDVKLGRRGPARQDSEEKCLVVPRVQIERLGAGLEGLDLPSLPQQTLVAILQGIRHDLRLIGTEPMREVLAGVFASLPSLAAELGKEAPTLVLNDHGIHIRNQVCDLLRNVFMHLYRNSLDHGIEPMAERLANGKSAAGRIVLDMALAGGRLSMRLRDDGKGLALAHIRRKGLEKGLIPEGASASDEDIARLVFAPGFSTASAVTEVSGRGVGMDAVRDFVKREGGEIELCFTDGKVGAGFRAFETLVTLPGTLAVQVSAARIPVQARLSPGSESTPAPCGIMGTLLNLEGKLSAT</sequence>
<evidence type="ECO:0000256" key="7">
    <source>
        <dbReference type="ARBA" id="ARBA00022777"/>
    </source>
</evidence>
<dbReference type="InterPro" id="IPR000700">
    <property type="entry name" value="PAS-assoc_C"/>
</dbReference>
<dbReference type="CDD" id="cd06225">
    <property type="entry name" value="HAMP"/>
    <property type="match status" value="1"/>
</dbReference>
<dbReference type="SUPFAM" id="SSF55874">
    <property type="entry name" value="ATPase domain of HSP90 chaperone/DNA topoisomerase II/histidine kinase"/>
    <property type="match status" value="1"/>
</dbReference>
<dbReference type="InterPro" id="IPR036641">
    <property type="entry name" value="HPT_dom_sf"/>
</dbReference>
<dbReference type="OrthoDB" id="9803176at2"/>
<dbReference type="PANTHER" id="PTHR43395">
    <property type="entry name" value="SENSOR HISTIDINE KINASE CHEA"/>
    <property type="match status" value="1"/>
</dbReference>
<comment type="subcellular location">
    <subcellularLocation>
        <location evidence="2">Membrane</location>
    </subcellularLocation>
</comment>
<dbReference type="Pfam" id="PF00672">
    <property type="entry name" value="HAMP"/>
    <property type="match status" value="1"/>
</dbReference>
<evidence type="ECO:0000313" key="11">
    <source>
        <dbReference type="Proteomes" id="UP000185739"/>
    </source>
</evidence>
<evidence type="ECO:0000313" key="10">
    <source>
        <dbReference type="EMBL" id="APR04766.1"/>
    </source>
</evidence>
<gene>
    <name evidence="10" type="ORF">Tchl_1919</name>
</gene>
<dbReference type="STRING" id="96773.Tchl_1919"/>
<dbReference type="SMART" id="SM00304">
    <property type="entry name" value="HAMP"/>
    <property type="match status" value="1"/>
</dbReference>
<dbReference type="InterPro" id="IPR036890">
    <property type="entry name" value="HATPase_C_sf"/>
</dbReference>
<dbReference type="RefSeq" id="WP_075148199.1">
    <property type="nucleotide sequence ID" value="NZ_CP018839.1"/>
</dbReference>
<keyword evidence="7" id="KW-0418">Kinase</keyword>
<keyword evidence="6" id="KW-0808">Transferase</keyword>
<proteinExistence type="predicted"/>
<dbReference type="PROSITE" id="PS50113">
    <property type="entry name" value="PAC"/>
    <property type="match status" value="1"/>
</dbReference>